<dbReference type="GO" id="GO:0005524">
    <property type="term" value="F:ATP binding"/>
    <property type="evidence" value="ECO:0007669"/>
    <property type="project" value="UniProtKB-KW"/>
</dbReference>
<dbReference type="HAMAP" id="MF_00235">
    <property type="entry name" value="Adenylate_kinase_Adk"/>
    <property type="match status" value="1"/>
</dbReference>
<dbReference type="PROSITE" id="PS50896">
    <property type="entry name" value="LISH"/>
    <property type="match status" value="1"/>
</dbReference>
<dbReference type="FunFam" id="3.40.50.300:FF:000315">
    <property type="entry name" value="Adenylate kinase 1"/>
    <property type="match status" value="1"/>
</dbReference>
<feature type="binding site" evidence="8">
    <location>
        <position position="462"/>
    </location>
    <ligand>
        <name>a ribonucleoside 5'-phosphate</name>
        <dbReference type="ChEBI" id="CHEBI:58043"/>
    </ligand>
</feature>
<dbReference type="InterPro" id="IPR000850">
    <property type="entry name" value="Adenylat/UMP-CMP_kin"/>
</dbReference>
<comment type="caution">
    <text evidence="11">The sequence shown here is derived from an EMBL/GenBank/DDBJ whole genome shotgun (WGS) entry which is preliminary data.</text>
</comment>
<dbReference type="HAMAP" id="MF_03172">
    <property type="entry name" value="Adenylate_kinase_UMP_CMP_kin"/>
    <property type="match status" value="1"/>
</dbReference>
<dbReference type="NCBIfam" id="TIGR01359">
    <property type="entry name" value="UMP_CMP_kin_fam"/>
    <property type="match status" value="1"/>
</dbReference>
<evidence type="ECO:0000256" key="9">
    <source>
        <dbReference type="SAM" id="MobiDB-lite"/>
    </source>
</evidence>
<name>A0A8J2J5I0_9HEXA</name>
<evidence type="ECO:0000256" key="8">
    <source>
        <dbReference type="HAMAP-Rule" id="MF_03172"/>
    </source>
</evidence>
<dbReference type="PROSITE" id="PS50897">
    <property type="entry name" value="CTLH"/>
    <property type="match status" value="1"/>
</dbReference>
<feature type="region of interest" description="NMPbind" evidence="8">
    <location>
        <begin position="359"/>
        <end position="389"/>
    </location>
</feature>
<comment type="function">
    <text evidence="8">Catalyzes the phosphorylation of pyrimidine nucleoside monophosphates at the expense of ATP. Plays an important role in de novo pyrimidine nucleotide biosynthesis. Has preference for UMP and CMP as phosphate acceptors.</text>
</comment>
<dbReference type="Proteomes" id="UP000708208">
    <property type="component" value="Unassembled WGS sequence"/>
</dbReference>
<dbReference type="PROSITE" id="PS00113">
    <property type="entry name" value="ADENYLATE_KINASE"/>
    <property type="match status" value="1"/>
</dbReference>
<comment type="cofactor">
    <cofactor evidence="8">
        <name>Mg(2+)</name>
        <dbReference type="ChEBI" id="CHEBI:18420"/>
    </cofactor>
    <text evidence="8">Binds 1 Mg(2+) ion per monomer.</text>
</comment>
<evidence type="ECO:0000259" key="10">
    <source>
        <dbReference type="PROSITE" id="PS50897"/>
    </source>
</evidence>
<dbReference type="Pfam" id="PF10607">
    <property type="entry name" value="CTLH"/>
    <property type="match status" value="1"/>
</dbReference>
<comment type="caution">
    <text evidence="8">Lacks conserved residue(s) required for the propagation of feature annotation.</text>
</comment>
<evidence type="ECO:0000256" key="3">
    <source>
        <dbReference type="ARBA" id="ARBA00022741"/>
    </source>
</evidence>
<dbReference type="GO" id="GO:0050145">
    <property type="term" value="F:nucleoside monophosphate kinase activity"/>
    <property type="evidence" value="ECO:0007669"/>
    <property type="project" value="UniProtKB-ARBA"/>
</dbReference>
<dbReference type="GO" id="GO:0005634">
    <property type="term" value="C:nucleus"/>
    <property type="evidence" value="ECO:0007669"/>
    <property type="project" value="UniProtKB-SubCell"/>
</dbReference>
<dbReference type="GO" id="GO:0006207">
    <property type="term" value="P:'de novo' pyrimidine nucleobase biosynthetic process"/>
    <property type="evidence" value="ECO:0007669"/>
    <property type="project" value="InterPro"/>
</dbReference>
<dbReference type="Pfam" id="PF08513">
    <property type="entry name" value="LisH"/>
    <property type="match status" value="1"/>
</dbReference>
<keyword evidence="12" id="KW-1185">Reference proteome</keyword>
<feature type="binding site" evidence="8">
    <location>
        <position position="365"/>
    </location>
    <ligand>
        <name>a ribonucleoside 5'-phosphate</name>
        <dbReference type="ChEBI" id="CHEBI:58043"/>
    </ligand>
</feature>
<evidence type="ECO:0000256" key="2">
    <source>
        <dbReference type="ARBA" id="ARBA00022679"/>
    </source>
</evidence>
<feature type="binding site" evidence="8">
    <location>
        <begin position="414"/>
        <end position="417"/>
    </location>
    <ligand>
        <name>a ribonucleoside 5'-phosphate</name>
        <dbReference type="ChEBI" id="CHEBI:58043"/>
    </ligand>
</feature>
<keyword evidence="7 8" id="KW-0539">Nucleus</keyword>
<dbReference type="Pfam" id="PF00406">
    <property type="entry name" value="ADK"/>
    <property type="match status" value="1"/>
</dbReference>
<evidence type="ECO:0000256" key="7">
    <source>
        <dbReference type="ARBA" id="ARBA00023242"/>
    </source>
</evidence>
<dbReference type="CDD" id="cd01428">
    <property type="entry name" value="ADK"/>
    <property type="match status" value="1"/>
</dbReference>
<dbReference type="SMART" id="SM00667">
    <property type="entry name" value="LisH"/>
    <property type="match status" value="1"/>
</dbReference>
<comment type="similarity">
    <text evidence="8">Belongs to the adenylate kinase family. UMP-CMP kinase subfamily.</text>
</comment>
<dbReference type="AlphaFoldDB" id="A0A8J2J5I0"/>
<feature type="binding site" evidence="8">
    <location>
        <position position="421"/>
    </location>
    <ligand>
        <name>CMP</name>
        <dbReference type="ChEBI" id="CHEBI:60377"/>
    </ligand>
</feature>
<feature type="binding site" evidence="8">
    <location>
        <position position="473"/>
    </location>
    <ligand>
        <name>a ribonucleoside 5'-phosphate</name>
        <dbReference type="ChEBI" id="CHEBI:58043"/>
    </ligand>
</feature>
<dbReference type="EC" id="2.7.4.14" evidence="8"/>
<keyword evidence="3 8" id="KW-0547">Nucleotide-binding</keyword>
<gene>
    <name evidence="11" type="ORF">AFUS01_LOCUS2583</name>
</gene>
<dbReference type="InterPro" id="IPR006595">
    <property type="entry name" value="CTLH_C"/>
</dbReference>
<comment type="subunit">
    <text evidence="8">Monomer.</text>
</comment>
<feature type="compositionally biased region" description="Low complexity" evidence="9">
    <location>
        <begin position="44"/>
        <end position="63"/>
    </location>
</feature>
<keyword evidence="5 8" id="KW-0067">ATP-binding</keyword>
<evidence type="ECO:0000256" key="6">
    <source>
        <dbReference type="ARBA" id="ARBA00022975"/>
    </source>
</evidence>
<reference evidence="11" key="1">
    <citation type="submission" date="2021-06" db="EMBL/GenBank/DDBJ databases">
        <authorList>
            <person name="Hodson N. C."/>
            <person name="Mongue J. A."/>
            <person name="Jaron S. K."/>
        </authorList>
    </citation>
    <scope>NUCLEOTIDE SEQUENCE</scope>
</reference>
<feature type="binding site" evidence="8">
    <location>
        <begin position="387"/>
        <end position="389"/>
    </location>
    <ligand>
        <name>a ribonucleoside 5'-phosphate</name>
        <dbReference type="ChEBI" id="CHEBI:58043"/>
    </ligand>
</feature>
<comment type="domain">
    <text evidence="8">Consists of three domains, a large central CORE domain and two small peripheral domains, NMPbind and LID, which undergo movements during catalysis. The LID domain closes over the site of phosphoryl transfer upon ATP binding. Assembling and dissambling the active center during each catalytic cycle provides an effective means to prevent ATP hydrolysis.</text>
</comment>
<organism evidence="11 12">
    <name type="scientific">Allacma fusca</name>
    <dbReference type="NCBI Taxonomy" id="39272"/>
    <lineage>
        <taxon>Eukaryota</taxon>
        <taxon>Metazoa</taxon>
        <taxon>Ecdysozoa</taxon>
        <taxon>Arthropoda</taxon>
        <taxon>Hexapoda</taxon>
        <taxon>Collembola</taxon>
        <taxon>Symphypleona</taxon>
        <taxon>Sminthuridae</taxon>
        <taxon>Allacma</taxon>
    </lineage>
</organism>
<comment type="subcellular location">
    <subcellularLocation>
        <location evidence="8">Cytoplasm</location>
    </subcellularLocation>
    <subcellularLocation>
        <location evidence="8">Nucleus</location>
    </subcellularLocation>
</comment>
<evidence type="ECO:0000256" key="5">
    <source>
        <dbReference type="ARBA" id="ARBA00022840"/>
    </source>
</evidence>
<keyword evidence="1 8" id="KW-0963">Cytoplasm</keyword>
<evidence type="ECO:0000256" key="1">
    <source>
        <dbReference type="ARBA" id="ARBA00022490"/>
    </source>
</evidence>
<keyword evidence="2 8" id="KW-0808">Transferase</keyword>
<feature type="domain" description="CTLH" evidence="10">
    <location>
        <begin position="122"/>
        <end position="179"/>
    </location>
</feature>
<dbReference type="SMART" id="SM00668">
    <property type="entry name" value="CTLH"/>
    <property type="match status" value="1"/>
</dbReference>
<accession>A0A8J2J5I0</accession>
<dbReference type="PANTHER" id="PTHR23359">
    <property type="entry name" value="NUCLEOTIDE KINASE"/>
    <property type="match status" value="1"/>
</dbReference>
<dbReference type="InterPro" id="IPR033690">
    <property type="entry name" value="Adenylat_kinase_CS"/>
</dbReference>
<dbReference type="OrthoDB" id="442176at2759"/>
<keyword evidence="6 8" id="KW-0665">Pyrimidine biosynthesis</keyword>
<dbReference type="InterPro" id="IPR024964">
    <property type="entry name" value="CTLH/CRA"/>
</dbReference>
<evidence type="ECO:0000313" key="11">
    <source>
        <dbReference type="EMBL" id="CAG7678340.1"/>
    </source>
</evidence>
<dbReference type="InterPro" id="IPR006266">
    <property type="entry name" value="UMP_CMP_kinase"/>
</dbReference>
<feature type="binding site" evidence="8">
    <location>
        <position position="455"/>
    </location>
    <ligand>
        <name>ATP</name>
        <dbReference type="ChEBI" id="CHEBI:30616"/>
    </ligand>
</feature>
<comment type="catalytic activity">
    <reaction evidence="8">
        <text>dCMP + ATP = dCDP + ADP</text>
        <dbReference type="Rhea" id="RHEA:25094"/>
        <dbReference type="ChEBI" id="CHEBI:30616"/>
        <dbReference type="ChEBI" id="CHEBI:57566"/>
        <dbReference type="ChEBI" id="CHEBI:58593"/>
        <dbReference type="ChEBI" id="CHEBI:456216"/>
        <dbReference type="EC" id="2.7.4.14"/>
    </reaction>
</comment>
<comment type="catalytic activity">
    <reaction evidence="8">
        <text>CMP + ATP = CDP + ADP</text>
        <dbReference type="Rhea" id="RHEA:11600"/>
        <dbReference type="ChEBI" id="CHEBI:30616"/>
        <dbReference type="ChEBI" id="CHEBI:58069"/>
        <dbReference type="ChEBI" id="CHEBI:60377"/>
        <dbReference type="ChEBI" id="CHEBI:456216"/>
        <dbReference type="EC" id="2.7.4.14"/>
    </reaction>
</comment>
<comment type="catalytic activity">
    <reaction evidence="8">
        <text>UMP + ATP = UDP + ADP</text>
        <dbReference type="Rhea" id="RHEA:24400"/>
        <dbReference type="ChEBI" id="CHEBI:30616"/>
        <dbReference type="ChEBI" id="CHEBI:57865"/>
        <dbReference type="ChEBI" id="CHEBI:58223"/>
        <dbReference type="ChEBI" id="CHEBI:456216"/>
        <dbReference type="EC" id="2.7.4.14"/>
    </reaction>
</comment>
<evidence type="ECO:0000256" key="4">
    <source>
        <dbReference type="ARBA" id="ARBA00022777"/>
    </source>
</evidence>
<protein>
    <recommendedName>
        <fullName evidence="8">UMP-CMP kinase</fullName>
        <ecNumber evidence="8">2.7.4.14</ecNumber>
    </recommendedName>
    <alternativeName>
        <fullName evidence="8">Deoxycytidylate kinase</fullName>
        <shortName evidence="8">CK</shortName>
        <shortName evidence="8">dCMP kinase</shortName>
    </alternativeName>
    <alternativeName>
        <fullName evidence="8">Uridine monophosphate/cytidine monophosphate kinase</fullName>
        <shortName evidence="8">UMP/CMP kinase</shortName>
        <shortName evidence="8">UMP/CMPK</shortName>
    </alternativeName>
</protein>
<feature type="region of interest" description="Disordered" evidence="9">
    <location>
        <begin position="40"/>
        <end position="70"/>
    </location>
</feature>
<keyword evidence="4 8" id="KW-0418">Kinase</keyword>
<dbReference type="GO" id="GO:0005737">
    <property type="term" value="C:cytoplasm"/>
    <property type="evidence" value="ECO:0007669"/>
    <property type="project" value="UniProtKB-SubCell"/>
</dbReference>
<feature type="binding site" evidence="8">
    <location>
        <position position="501"/>
    </location>
    <ligand>
        <name>ATP</name>
        <dbReference type="ChEBI" id="CHEBI:30616"/>
    </ligand>
</feature>
<evidence type="ECO:0000313" key="12">
    <source>
        <dbReference type="Proteomes" id="UP000708208"/>
    </source>
</evidence>
<dbReference type="InterPro" id="IPR006594">
    <property type="entry name" value="LisH"/>
</dbReference>
<sequence length="518" mass="59021">MCNFQFISNCLRTEEELLAFSFWNRYLLLLRRLRELTERENEPLENSRMSSGSDSKSASSSSSLTKDEMTKEKWMENIEKVEIPRSEVNKLVMNYLVTEGFKDAAEKFHMESGTDPGIDLSTLDPRIKILEAIQNGDIPRAVEMINSYQPQLLDDNRYLFFHLQQQHLIELIRQKNIEGALKFAQENLADQGEENSTVLPEIERSGACLRNALLPRMLLFNYLLTSVSVTRPLRATTASLFRIFFGRHNPLARTIRIYATNQHCWSPNPREPSKQTETIYGGPTSPESKLFEKDFKNNFGEHSFEKYFGRSYFTRLSDPVVGYYIMPLPKVVFVLGGPGAGKGTQCSKIVETFGFVHLSAGDLLREERNKPGSEFGEMIEQHIRDGTIVPVEVTCSLIDRAMQKSESNNFLVDGFPRNQNNLDGWDKEMTGKVEVLFVLFFDAPEDVCVERCLQRGEAGSGRSDDNPESLKKRVATYVNATMPIIEHFKGLSLVRKINAAQDPEAVFQDVRKCFETLA</sequence>
<proteinExistence type="inferred from homology"/>
<dbReference type="GO" id="GO:0006221">
    <property type="term" value="P:pyrimidine nucleotide biosynthetic process"/>
    <property type="evidence" value="ECO:0007669"/>
    <property type="project" value="UniProtKB-UniRule"/>
</dbReference>
<feature type="binding site" evidence="8">
    <location>
        <begin position="339"/>
        <end position="344"/>
    </location>
    <ligand>
        <name>ATP</name>
        <dbReference type="ChEBI" id="CHEBI:30616"/>
    </ligand>
</feature>
<dbReference type="EMBL" id="CAJVCH010014877">
    <property type="protein sequence ID" value="CAG7678340.1"/>
    <property type="molecule type" value="Genomic_DNA"/>
</dbReference>